<evidence type="ECO:0000256" key="2">
    <source>
        <dbReference type="ARBA" id="ARBA00023004"/>
    </source>
</evidence>
<organism evidence="5">
    <name type="scientific">Ignisphaera aggregans</name>
    <dbReference type="NCBI Taxonomy" id="334771"/>
    <lineage>
        <taxon>Archaea</taxon>
        <taxon>Thermoproteota</taxon>
        <taxon>Thermoprotei</taxon>
        <taxon>Desulfurococcales</taxon>
        <taxon>Desulfurococcaceae</taxon>
        <taxon>Ignisphaera</taxon>
    </lineage>
</organism>
<dbReference type="SFLD" id="SFLDS00029">
    <property type="entry name" value="Radical_SAM"/>
    <property type="match status" value="1"/>
</dbReference>
<keyword evidence="1" id="KW-0479">Metal-binding</keyword>
<reference evidence="5" key="1">
    <citation type="journal article" date="2020" name="mSystems">
        <title>Genome- and Community-Level Interaction Insights into Carbon Utilization and Element Cycling Functions of Hydrothermarchaeota in Hydrothermal Sediment.</title>
        <authorList>
            <person name="Zhou Z."/>
            <person name="Liu Y."/>
            <person name="Xu W."/>
            <person name="Pan J."/>
            <person name="Luo Z.H."/>
            <person name="Li M."/>
        </authorList>
    </citation>
    <scope>NUCLEOTIDE SEQUENCE [LARGE SCALE GENOMIC DNA]</scope>
    <source>
        <strain evidence="5">SpSt-618</strain>
    </source>
</reference>
<evidence type="ECO:0000256" key="1">
    <source>
        <dbReference type="ARBA" id="ARBA00022723"/>
    </source>
</evidence>
<dbReference type="InterPro" id="IPR058240">
    <property type="entry name" value="rSAM_sf"/>
</dbReference>
<dbReference type="GO" id="GO:0051536">
    <property type="term" value="F:iron-sulfur cluster binding"/>
    <property type="evidence" value="ECO:0007669"/>
    <property type="project" value="UniProtKB-KW"/>
</dbReference>
<dbReference type="PANTHER" id="PTHR43432">
    <property type="entry name" value="SLR0285 PROTEIN"/>
    <property type="match status" value="1"/>
</dbReference>
<dbReference type="SFLD" id="SFLDG01084">
    <property type="entry name" value="Uncharacterised_Radical_SAM_Su"/>
    <property type="match status" value="1"/>
</dbReference>
<dbReference type="PANTHER" id="PTHR43432:SF3">
    <property type="entry name" value="SLR0285 PROTEIN"/>
    <property type="match status" value="1"/>
</dbReference>
<dbReference type="Pfam" id="PF04055">
    <property type="entry name" value="Radical_SAM"/>
    <property type="match status" value="1"/>
</dbReference>
<dbReference type="AlphaFoldDB" id="A0A7J3I7Y5"/>
<proteinExistence type="predicted"/>
<gene>
    <name evidence="5" type="ORF">ENT87_04190</name>
</gene>
<name>A0A7J3I7Y5_9CREN</name>
<dbReference type="GO" id="GO:0046872">
    <property type="term" value="F:metal ion binding"/>
    <property type="evidence" value="ECO:0007669"/>
    <property type="project" value="UniProtKB-KW"/>
</dbReference>
<dbReference type="InterPro" id="IPR007197">
    <property type="entry name" value="rSAM"/>
</dbReference>
<dbReference type="GO" id="GO:0003824">
    <property type="term" value="F:catalytic activity"/>
    <property type="evidence" value="ECO:0007669"/>
    <property type="project" value="InterPro"/>
</dbReference>
<accession>A0A7J3I7Y5</accession>
<keyword evidence="3" id="KW-0411">Iron-sulfur</keyword>
<dbReference type="CDD" id="cd01335">
    <property type="entry name" value="Radical_SAM"/>
    <property type="match status" value="1"/>
</dbReference>
<comment type="caution">
    <text evidence="5">The sequence shown here is derived from an EMBL/GenBank/DDBJ whole genome shotgun (WGS) entry which is preliminary data.</text>
</comment>
<protein>
    <submittedName>
        <fullName evidence="5">Radical SAM protein</fullName>
    </submittedName>
</protein>
<dbReference type="Gene3D" id="3.80.30.30">
    <property type="match status" value="1"/>
</dbReference>
<dbReference type="InterPro" id="IPR040086">
    <property type="entry name" value="MJ0683-like"/>
</dbReference>
<evidence type="ECO:0000313" key="5">
    <source>
        <dbReference type="EMBL" id="HGN36733.1"/>
    </source>
</evidence>
<keyword evidence="2" id="KW-0408">Iron</keyword>
<evidence type="ECO:0000259" key="4">
    <source>
        <dbReference type="Pfam" id="PF04055"/>
    </source>
</evidence>
<feature type="domain" description="Radical SAM core" evidence="4">
    <location>
        <begin position="27"/>
        <end position="192"/>
    </location>
</feature>
<sequence length="301" mass="34058">MVKTRLIRPFDPWGSPLCTCLPKWSLNPYTGCGHGCLYCYASSYIPRFYSPRVKRGVLETVYRDSLALPLNSIVELSPSSDPFQPLDDVYGYSPKIVEALVSRGHRILITTKGVSILMRYTDVFERYRDRVAVAITITTLDGGTSRVLEPGAPPPMDRVYGARELSRRGIYVTVRIDPIIPGVNDDIEQLSEMVGRLAEAGVKQITVSTYKARYDSLKRLVAAFPDREGLLKELYIGRGERIHGYLYLPQQIRYRYMVALKDVVERHGLGFATCREGFPQLHTQGYTCDGTTPFYRVEQTV</sequence>
<dbReference type="EMBL" id="DTAI01000122">
    <property type="protein sequence ID" value="HGN36733.1"/>
    <property type="molecule type" value="Genomic_DNA"/>
</dbReference>
<dbReference type="SUPFAM" id="SSF102114">
    <property type="entry name" value="Radical SAM enzymes"/>
    <property type="match status" value="1"/>
</dbReference>
<evidence type="ECO:0000256" key="3">
    <source>
        <dbReference type="ARBA" id="ARBA00023014"/>
    </source>
</evidence>